<accession>A0AAN9A6A7</accession>
<dbReference type="AlphaFoldDB" id="A0AAN9A6A7"/>
<evidence type="ECO:0000313" key="3">
    <source>
        <dbReference type="Proteomes" id="UP001381693"/>
    </source>
</evidence>
<feature type="region of interest" description="Disordered" evidence="1">
    <location>
        <begin position="1"/>
        <end position="21"/>
    </location>
</feature>
<feature type="compositionally biased region" description="Polar residues" evidence="1">
    <location>
        <begin position="7"/>
        <end position="21"/>
    </location>
</feature>
<evidence type="ECO:0000313" key="2">
    <source>
        <dbReference type="EMBL" id="KAK7071407.1"/>
    </source>
</evidence>
<protein>
    <submittedName>
        <fullName evidence="2">Uncharacterized protein</fullName>
    </submittedName>
</protein>
<comment type="caution">
    <text evidence="2">The sequence shown here is derived from an EMBL/GenBank/DDBJ whole genome shotgun (WGS) entry which is preliminary data.</text>
</comment>
<feature type="compositionally biased region" description="Polar residues" evidence="1">
    <location>
        <begin position="47"/>
        <end position="63"/>
    </location>
</feature>
<feature type="region of interest" description="Disordered" evidence="1">
    <location>
        <begin position="39"/>
        <end position="63"/>
    </location>
</feature>
<sequence>MAPFAAITSSPTCGSLSSLTGSAPEHNRYQLFVPRWMEKGGTHGRTNKPTLPSTTTHFSKCSQ</sequence>
<proteinExistence type="predicted"/>
<gene>
    <name evidence="2" type="ORF">SK128_021048</name>
</gene>
<keyword evidence="3" id="KW-1185">Reference proteome</keyword>
<organism evidence="2 3">
    <name type="scientific">Halocaridina rubra</name>
    <name type="common">Hawaiian red shrimp</name>
    <dbReference type="NCBI Taxonomy" id="373956"/>
    <lineage>
        <taxon>Eukaryota</taxon>
        <taxon>Metazoa</taxon>
        <taxon>Ecdysozoa</taxon>
        <taxon>Arthropoda</taxon>
        <taxon>Crustacea</taxon>
        <taxon>Multicrustacea</taxon>
        <taxon>Malacostraca</taxon>
        <taxon>Eumalacostraca</taxon>
        <taxon>Eucarida</taxon>
        <taxon>Decapoda</taxon>
        <taxon>Pleocyemata</taxon>
        <taxon>Caridea</taxon>
        <taxon>Atyoidea</taxon>
        <taxon>Atyidae</taxon>
        <taxon>Halocaridina</taxon>
    </lineage>
</organism>
<dbReference type="Proteomes" id="UP001381693">
    <property type="component" value="Unassembled WGS sequence"/>
</dbReference>
<evidence type="ECO:0000256" key="1">
    <source>
        <dbReference type="SAM" id="MobiDB-lite"/>
    </source>
</evidence>
<feature type="non-terminal residue" evidence="2">
    <location>
        <position position="63"/>
    </location>
</feature>
<name>A0AAN9A6A7_HALRR</name>
<dbReference type="EMBL" id="JAXCGZ010014681">
    <property type="protein sequence ID" value="KAK7071407.1"/>
    <property type="molecule type" value="Genomic_DNA"/>
</dbReference>
<reference evidence="2 3" key="1">
    <citation type="submission" date="2023-11" db="EMBL/GenBank/DDBJ databases">
        <title>Halocaridina rubra genome assembly.</title>
        <authorList>
            <person name="Smith C."/>
        </authorList>
    </citation>
    <scope>NUCLEOTIDE SEQUENCE [LARGE SCALE GENOMIC DNA]</scope>
    <source>
        <strain evidence="2">EP-1</strain>
        <tissue evidence="2">Whole</tissue>
    </source>
</reference>